<evidence type="ECO:0000313" key="6">
    <source>
        <dbReference type="EMBL" id="KAF3426793.1"/>
    </source>
</evidence>
<dbReference type="PANTHER" id="PTHR48043">
    <property type="entry name" value="EG:EG0003.4 PROTEIN-RELATED"/>
    <property type="match status" value="1"/>
</dbReference>
<protein>
    <recommendedName>
        <fullName evidence="8">UDP-glycosyltransferase</fullName>
    </recommendedName>
</protein>
<gene>
    <name evidence="6" type="ORF">E2986_11441</name>
</gene>
<dbReference type="Proteomes" id="UP000655588">
    <property type="component" value="Unassembled WGS sequence"/>
</dbReference>
<evidence type="ECO:0000313" key="7">
    <source>
        <dbReference type="Proteomes" id="UP000655588"/>
    </source>
</evidence>
<proteinExistence type="inferred from homology"/>
<evidence type="ECO:0008006" key="8">
    <source>
        <dbReference type="Google" id="ProtNLM"/>
    </source>
</evidence>
<reference evidence="6" key="1">
    <citation type="submission" date="2019-11" db="EMBL/GenBank/DDBJ databases">
        <title>The nuclear and mitochondrial genomes of Frieseomelitta varia - a highly eusocial stingless bee (Meliponini) with a permanently sterile worker caste.</title>
        <authorList>
            <person name="Freitas F.C.P."/>
            <person name="Lourenco A.P."/>
            <person name="Nunes F.M.F."/>
            <person name="Paschoal A.R."/>
            <person name="Abreu F.C.P."/>
            <person name="Barbin F.O."/>
            <person name="Bataglia L."/>
            <person name="Cardoso-Junior C.A.M."/>
            <person name="Cervoni M.S."/>
            <person name="Silva S.R."/>
            <person name="Dalarmi F."/>
            <person name="Del Lama M.A."/>
            <person name="Depintor T.S."/>
            <person name="Ferreira K.M."/>
            <person name="Goria P.S."/>
            <person name="Jaskot M.C."/>
            <person name="Lago D.C."/>
            <person name="Luna-Lucena D."/>
            <person name="Moda L.M."/>
            <person name="Nascimento L."/>
            <person name="Pedrino M."/>
            <person name="Rabico F.O."/>
            <person name="Sanches F.C."/>
            <person name="Santos D.E."/>
            <person name="Santos C.G."/>
            <person name="Vieira J."/>
            <person name="Lopes T.F."/>
            <person name="Barchuk A.R."/>
            <person name="Hartfelder K."/>
            <person name="Simoes Z.L.P."/>
            <person name="Bitondi M.M.G."/>
            <person name="Pinheiro D.G."/>
        </authorList>
    </citation>
    <scope>NUCLEOTIDE SEQUENCE</scope>
    <source>
        <strain evidence="6">USP_RPSP 00005682</strain>
        <tissue evidence="6">Whole individual</tissue>
    </source>
</reference>
<name>A0A833WBD5_9HYME</name>
<dbReference type="GO" id="GO:0008194">
    <property type="term" value="F:UDP-glycosyltransferase activity"/>
    <property type="evidence" value="ECO:0007669"/>
    <property type="project" value="InterPro"/>
</dbReference>
<comment type="caution">
    <text evidence="6">The sequence shown here is derived from an EMBL/GenBank/DDBJ whole genome shotgun (WGS) entry which is preliminary data.</text>
</comment>
<accession>A0A833WBD5</accession>
<dbReference type="SUPFAM" id="SSF53756">
    <property type="entry name" value="UDP-Glycosyltransferase/glycogen phosphorylase"/>
    <property type="match status" value="4"/>
</dbReference>
<keyword evidence="7" id="KW-1185">Reference proteome</keyword>
<keyword evidence="3" id="KW-0808">Transferase</keyword>
<keyword evidence="4" id="KW-1133">Transmembrane helix</keyword>
<dbReference type="Pfam" id="PF00201">
    <property type="entry name" value="UDPGT"/>
    <property type="match status" value="7"/>
</dbReference>
<feature type="chain" id="PRO_5032540169" description="UDP-glycosyltransferase" evidence="5">
    <location>
        <begin position="24"/>
        <end position="1753"/>
    </location>
</feature>
<evidence type="ECO:0000256" key="5">
    <source>
        <dbReference type="SAM" id="SignalP"/>
    </source>
</evidence>
<evidence type="ECO:0000256" key="4">
    <source>
        <dbReference type="SAM" id="Phobius"/>
    </source>
</evidence>
<feature type="signal peptide" evidence="5">
    <location>
        <begin position="1"/>
        <end position="23"/>
    </location>
</feature>
<feature type="transmembrane region" description="Helical" evidence="4">
    <location>
        <begin position="1178"/>
        <end position="1198"/>
    </location>
</feature>
<evidence type="ECO:0000256" key="1">
    <source>
        <dbReference type="ARBA" id="ARBA00009995"/>
    </source>
</evidence>
<keyword evidence="5" id="KW-0732">Signal</keyword>
<comment type="similarity">
    <text evidence="1">Belongs to the UDP-glycosyltransferase family.</text>
</comment>
<keyword evidence="2" id="KW-0328">Glycosyltransferase</keyword>
<dbReference type="InterPro" id="IPR002213">
    <property type="entry name" value="UDP_glucos_trans"/>
</dbReference>
<dbReference type="PANTHER" id="PTHR48043:SF159">
    <property type="entry name" value="EG:EG0003.4 PROTEIN-RELATED"/>
    <property type="match status" value="1"/>
</dbReference>
<evidence type="ECO:0000256" key="2">
    <source>
        <dbReference type="ARBA" id="ARBA00022676"/>
    </source>
</evidence>
<evidence type="ECO:0000256" key="3">
    <source>
        <dbReference type="ARBA" id="ARBA00022679"/>
    </source>
</evidence>
<dbReference type="EMBL" id="WNWW01000289">
    <property type="protein sequence ID" value="KAF3426793.1"/>
    <property type="molecule type" value="Genomic_DNA"/>
</dbReference>
<dbReference type="Gene3D" id="3.40.50.2000">
    <property type="entry name" value="Glycogen Phosphorylase B"/>
    <property type="match status" value="5"/>
</dbReference>
<feature type="transmembrane region" description="Helical" evidence="4">
    <location>
        <begin position="1714"/>
        <end position="1734"/>
    </location>
</feature>
<organism evidence="6 7">
    <name type="scientific">Frieseomelitta varia</name>
    <dbReference type="NCBI Taxonomy" id="561572"/>
    <lineage>
        <taxon>Eukaryota</taxon>
        <taxon>Metazoa</taxon>
        <taxon>Ecdysozoa</taxon>
        <taxon>Arthropoda</taxon>
        <taxon>Hexapoda</taxon>
        <taxon>Insecta</taxon>
        <taxon>Pterygota</taxon>
        <taxon>Neoptera</taxon>
        <taxon>Endopterygota</taxon>
        <taxon>Hymenoptera</taxon>
        <taxon>Apocrita</taxon>
        <taxon>Aculeata</taxon>
        <taxon>Apoidea</taxon>
        <taxon>Anthophila</taxon>
        <taxon>Apidae</taxon>
        <taxon>Frieseomelitta</taxon>
    </lineage>
</organism>
<sequence>MKRNITSLFLVLCALCVAEKTECYRILATIATPSYSHQIPYRALWLELHKRGHKVVLVTPDPIPNINSPNFTQIDINHAYEIVDTLNFVQARFNGEPWTQFIQRQMMAISVNFVENILNNTEFKKIYAPDSDAKFDILLTEYLFGPAAVGIAHRFNVPIIGLSSFGLPSWSEHVLGGLALPSHESTWEMEANTGPNLPFLKRVENFVCFWRYLHFMYTELLPISQQLAEKYLGPLPPLIDIMKNNTSMVFINQAIAISPARPQLANAISFTSFHIQDKLPPLPKLVSNTKSTLPKSTTIFQSELSLSQDLQEFVDGAKKGFIYFSLGTNARSSTLPVKIQRVFCDVFATLPYRIVWKHEEDLPGKPDNVYIAKWLPQQSLLGIVPHVIIIQPFDDKSSNESYYFAAHPNVKLFIYQGGLQSSEEAIHFGVPVLGFAIFADQDYQVGRMEALGIGKHTPYDVVKNLAWWTEYRNITSLFLVLCVLCVAEHTDCYRILAAIVTPSYSHQVPYRALFLELHKRGHEVVFITPNPIPNINLPNFTQIDISYAYKIVGTLNFVQSRFNRGTWIQIIEKELMTLSVTFAEYMFNNTEFKKMYAPDSDAKFDIFLTEYLYGPAAVGIAHRFNVPLIGTSLIHINVHSRYKDRMINIRNIIQDTPYDIVKNLAWWTEYRNITSPFFVLCVLCVAEHTECYRILATIAAPSYSHQIPYRALWLELHKRGHKVVLATTNPIPNINSPNFTQIDISYAYEIVDTFSFIQSRFNRKPWLQLIEEQVKFSVIFAENIFNNTEFKKIYAPDSDAKFDILLTEYIYWPAIVGIAHRFNVPIIGLSSYGLPSWNEHVLGGLVLPSHESTWEMEANTGRNLPFLKRVRNFVSFCRYLHFMYTELLPISQQLAEKYLGPLPPLTDIMKNNTSMVFINQAIAISPARPQLANAISFTSFHIQDKLPPLPKDLQEFVDGAKNGFIYFSLGTNAKSSELPVEILRVFCDVFATLPYRIVWKYEKDLPGKPDNVYTAKWLPQQSILGIVPHMIMIQPFDDKLFIELYYFTAHPNVKLFIYQGGLQSSEEAIHFGVPVLGFAIFADQDYQVGRMESLGIGKRLEITTVTKEELKSSIIELITNKEYKERMINTRNIVQDTPYDMVKNLAWWTEYVIRTKGAPHLRSSITFQSWYQRYDLDVIAFLTIVVFLIASSTLYLIAKIVPGKMKRITKLFLILCVLCVAEQTECYKILAIIATPSYSHQIPFQRLWLELHNRGHEILLITTNPIPNINLPNFTQIDISQSYKIFKALNIVEMKFSGRSWLQLMEKYGLPVCLACVENLFDNQEFKKVYAPDSDAKFDILMMEYQCTPAIVGLAHRFDIPIIGLSSTEMITLNEYVIGGLILPSHESTWEMENNVGSNLSFLKRLWNFVTLWRFMYFTYNQEFLANQQLAEKYLGPLPPLIDIMKNNTSMVFINRATAMTPARPQLPNVISFTSFHIQDELLPLPKDLQEFVDGAKNGFIYFSLGTNARSSDLPVEILRVFCDVFATLPYRIVWKYEKDLPGKPDNVYTAKWLPQQSILGIVPHMIMIQPFDDKLFIELYYFTAHPNVKLFIYQGGRQSSDEAIHYGMPVLGVPIFADQGYQVSRMEALGIGKRLEITTVTKGELKSSIIELITNKEYKEKIINIRKIIQDTPYDSVKNLAWWTEHAIRAKNLPYFRSTLIFQPWYQRYDLDVIVFLTFVAFLIVSTTLHLIVKLTVYLHKQISSSQKLKTN</sequence>
<dbReference type="InterPro" id="IPR050271">
    <property type="entry name" value="UDP-glycosyltransferase"/>
</dbReference>
<keyword evidence="4" id="KW-0812">Transmembrane</keyword>
<keyword evidence="4" id="KW-0472">Membrane</keyword>
<dbReference type="CDD" id="cd03784">
    <property type="entry name" value="GT1_Gtf-like"/>
    <property type="match status" value="3"/>
</dbReference>